<dbReference type="OrthoDB" id="275825at2157"/>
<dbReference type="Pfam" id="PF05050">
    <property type="entry name" value="Methyltransf_21"/>
    <property type="match status" value="1"/>
</dbReference>
<accession>A0A1I6RUR4</accession>
<dbReference type="InterPro" id="IPR052514">
    <property type="entry name" value="SAM-dependent_MTase"/>
</dbReference>
<dbReference type="InterPro" id="IPR006342">
    <property type="entry name" value="FkbM_mtfrase"/>
</dbReference>
<evidence type="ECO:0000256" key="1">
    <source>
        <dbReference type="SAM" id="Phobius"/>
    </source>
</evidence>
<evidence type="ECO:0000313" key="4">
    <source>
        <dbReference type="Proteomes" id="UP000199199"/>
    </source>
</evidence>
<dbReference type="GO" id="GO:0032259">
    <property type="term" value="P:methylation"/>
    <property type="evidence" value="ECO:0007669"/>
    <property type="project" value="UniProtKB-KW"/>
</dbReference>
<reference evidence="4" key="1">
    <citation type="submission" date="2016-10" db="EMBL/GenBank/DDBJ databases">
        <authorList>
            <person name="Varghese N."/>
            <person name="Submissions S."/>
        </authorList>
    </citation>
    <scope>NUCLEOTIDE SEQUENCE [LARGE SCALE GENOMIC DNA]</scope>
    <source>
        <strain evidence="4">DSM 22427</strain>
    </source>
</reference>
<dbReference type="PANTHER" id="PTHR34203">
    <property type="entry name" value="METHYLTRANSFERASE, FKBM FAMILY PROTEIN"/>
    <property type="match status" value="1"/>
</dbReference>
<protein>
    <submittedName>
        <fullName evidence="3">Methyltransferase, FkbM family</fullName>
    </submittedName>
</protein>
<keyword evidence="1" id="KW-0472">Membrane</keyword>
<feature type="domain" description="Methyltransferase FkbM" evidence="2">
    <location>
        <begin position="96"/>
        <end position="249"/>
    </location>
</feature>
<gene>
    <name evidence="3" type="ORF">SAMN04488556_2165</name>
</gene>
<dbReference type="AlphaFoldDB" id="A0A1I6RUR4"/>
<dbReference type="EMBL" id="FOZS01000002">
    <property type="protein sequence ID" value="SFS68473.1"/>
    <property type="molecule type" value="Genomic_DNA"/>
</dbReference>
<dbReference type="SUPFAM" id="SSF53335">
    <property type="entry name" value="S-adenosyl-L-methionine-dependent methyltransferases"/>
    <property type="match status" value="1"/>
</dbReference>
<feature type="transmembrane region" description="Helical" evidence="1">
    <location>
        <begin position="20"/>
        <end position="41"/>
    </location>
</feature>
<name>A0A1I6RUR4_9EURY</name>
<proteinExistence type="predicted"/>
<evidence type="ECO:0000313" key="3">
    <source>
        <dbReference type="EMBL" id="SFS68473.1"/>
    </source>
</evidence>
<dbReference type="InterPro" id="IPR029063">
    <property type="entry name" value="SAM-dependent_MTases_sf"/>
</dbReference>
<dbReference type="Gene3D" id="3.40.50.150">
    <property type="entry name" value="Vaccinia Virus protein VP39"/>
    <property type="match status" value="1"/>
</dbReference>
<dbReference type="GO" id="GO:0008168">
    <property type="term" value="F:methyltransferase activity"/>
    <property type="evidence" value="ECO:0007669"/>
    <property type="project" value="UniProtKB-KW"/>
</dbReference>
<organism evidence="3 4">
    <name type="scientific">Halostagnicola kamekurae</name>
    <dbReference type="NCBI Taxonomy" id="619731"/>
    <lineage>
        <taxon>Archaea</taxon>
        <taxon>Methanobacteriati</taxon>
        <taxon>Methanobacteriota</taxon>
        <taxon>Stenosarchaea group</taxon>
        <taxon>Halobacteria</taxon>
        <taxon>Halobacteriales</taxon>
        <taxon>Natrialbaceae</taxon>
        <taxon>Halostagnicola</taxon>
    </lineage>
</organism>
<keyword evidence="4" id="KW-1185">Reference proteome</keyword>
<keyword evidence="1" id="KW-1133">Transmembrane helix</keyword>
<keyword evidence="3" id="KW-0808">Transferase</keyword>
<evidence type="ECO:0000259" key="2">
    <source>
        <dbReference type="Pfam" id="PF05050"/>
    </source>
</evidence>
<keyword evidence="1" id="KW-0812">Transmembrane</keyword>
<keyword evidence="3" id="KW-0489">Methyltransferase</keyword>
<dbReference type="NCBIfam" id="TIGR01444">
    <property type="entry name" value="fkbM_fam"/>
    <property type="match status" value="1"/>
</dbReference>
<sequence length="276" mass="30906">MQLVRKGIEILRSYGPVSFVSAIFLFAYWNLGIRTIFLIYYHKSSGPTTNVIIGKISASIETRTYYEFELSYDLKDEQKTLENVLGDTSQDDVFYDIGANVGLYSYLFGPAVSECKICAFDPHAMNAAALKRDLERNKIDGMIFRLALSDENGTFELSEEGQKAGFGDHSLDTTESESTVPVIFRRLGDLREEYTLPVPTVVKIDVEGAELDVIKGAKDTFSAPNCKTIYCEIHLDRVQSFGGSPKQVKDSLTNTEFEIEYIDEEVGGRSMMKATK</sequence>
<dbReference type="PANTHER" id="PTHR34203:SF15">
    <property type="entry name" value="SLL1173 PROTEIN"/>
    <property type="match status" value="1"/>
</dbReference>
<dbReference type="RefSeq" id="WP_092904457.1">
    <property type="nucleotide sequence ID" value="NZ_FOZS01000002.1"/>
</dbReference>
<dbReference type="Proteomes" id="UP000199199">
    <property type="component" value="Unassembled WGS sequence"/>
</dbReference>